<keyword evidence="1" id="KW-0732">Signal</keyword>
<dbReference type="STRING" id="871651.SAMN05421688_2934"/>
<dbReference type="InterPro" id="IPR014177">
    <property type="entry name" value="Formate_DH_TAT-contain"/>
</dbReference>
<dbReference type="PIRSF" id="PIRSF036704">
    <property type="entry name" value="UCP036704"/>
    <property type="match status" value="1"/>
</dbReference>
<dbReference type="EMBL" id="FOJU01000005">
    <property type="protein sequence ID" value="SFB11049.1"/>
    <property type="molecule type" value="Genomic_DNA"/>
</dbReference>
<proteinExistence type="predicted"/>
<organism evidence="2 3">
    <name type="scientific">Poseidonocella pacifica</name>
    <dbReference type="NCBI Taxonomy" id="871651"/>
    <lineage>
        <taxon>Bacteria</taxon>
        <taxon>Pseudomonadati</taxon>
        <taxon>Pseudomonadota</taxon>
        <taxon>Alphaproteobacteria</taxon>
        <taxon>Rhodobacterales</taxon>
        <taxon>Roseobacteraceae</taxon>
        <taxon>Poseidonocella</taxon>
    </lineage>
</organism>
<dbReference type="Proteomes" id="UP000198796">
    <property type="component" value="Unassembled WGS sequence"/>
</dbReference>
<feature type="chain" id="PRO_5011789882" evidence="1">
    <location>
        <begin position="30"/>
        <end position="64"/>
    </location>
</feature>
<evidence type="ECO:0000313" key="3">
    <source>
        <dbReference type="Proteomes" id="UP000198796"/>
    </source>
</evidence>
<accession>A0A1I0YCF2</accession>
<evidence type="ECO:0000313" key="2">
    <source>
        <dbReference type="EMBL" id="SFB11049.1"/>
    </source>
</evidence>
<feature type="signal peptide" evidence="1">
    <location>
        <begin position="1"/>
        <end position="29"/>
    </location>
</feature>
<dbReference type="InterPro" id="IPR006311">
    <property type="entry name" value="TAT_signal"/>
</dbReference>
<sequence length="64" mass="6766">MPPKSDDPKLSRRALLLAGPAVAAGTAAAAGTEVPADGAEVKDPTKTEFRETEHVKTFYRLARS</sequence>
<dbReference type="RefSeq" id="WP_092066212.1">
    <property type="nucleotide sequence ID" value="NZ_FOJU01000005.1"/>
</dbReference>
<name>A0A1I0YCF2_9RHOB</name>
<protein>
    <submittedName>
        <fullName evidence="2">Formate dehydrogenase region TAT target</fullName>
    </submittedName>
</protein>
<gene>
    <name evidence="2" type="ORF">SAMN05421688_2934</name>
</gene>
<evidence type="ECO:0000256" key="1">
    <source>
        <dbReference type="SAM" id="SignalP"/>
    </source>
</evidence>
<dbReference type="AlphaFoldDB" id="A0A1I0YCF2"/>
<keyword evidence="3" id="KW-1185">Reference proteome</keyword>
<reference evidence="2 3" key="1">
    <citation type="submission" date="2016-10" db="EMBL/GenBank/DDBJ databases">
        <authorList>
            <person name="de Groot N.N."/>
        </authorList>
    </citation>
    <scope>NUCLEOTIDE SEQUENCE [LARGE SCALE GENOMIC DNA]</scope>
    <source>
        <strain evidence="2 3">DSM 29316</strain>
    </source>
</reference>
<dbReference type="PROSITE" id="PS51318">
    <property type="entry name" value="TAT"/>
    <property type="match status" value="1"/>
</dbReference>